<accession>A0ACC0UTV5</accession>
<organism evidence="1 2">
    <name type="scientific">Trichothecium roseum</name>
    <dbReference type="NCBI Taxonomy" id="47278"/>
    <lineage>
        <taxon>Eukaryota</taxon>
        <taxon>Fungi</taxon>
        <taxon>Dikarya</taxon>
        <taxon>Ascomycota</taxon>
        <taxon>Pezizomycotina</taxon>
        <taxon>Sordariomycetes</taxon>
        <taxon>Hypocreomycetidae</taxon>
        <taxon>Hypocreales</taxon>
        <taxon>Hypocreales incertae sedis</taxon>
        <taxon>Trichothecium</taxon>
    </lineage>
</organism>
<proteinExistence type="predicted"/>
<comment type="caution">
    <text evidence="1">The sequence shown here is derived from an EMBL/GenBank/DDBJ whole genome shotgun (WGS) entry which is preliminary data.</text>
</comment>
<dbReference type="Proteomes" id="UP001163324">
    <property type="component" value="Chromosome 8"/>
</dbReference>
<reference evidence="1" key="1">
    <citation type="submission" date="2022-10" db="EMBL/GenBank/DDBJ databases">
        <title>Complete Genome of Trichothecium roseum strain YXFP-22015, a Plant Pathogen Isolated from Citrus.</title>
        <authorList>
            <person name="Wang Y."/>
            <person name="Zhu L."/>
        </authorList>
    </citation>
    <scope>NUCLEOTIDE SEQUENCE</scope>
    <source>
        <strain evidence="1">YXFP-22015</strain>
    </source>
</reference>
<sequence length="274" mass="29934">MLTQALLLAALPTLALANPQPMGNRVLRCSNTELTQEQKDLYLKIATHKKDALGDAFEIPTYFHVVQEDETTGALSDDTLNAQLKVLNDDYAPQSISFSLQETTRTINKDWATNLDGDNMRRTLRKGSYNALNLFFLTNPDGALGYCSLPFNNEPGSDITGDGCAIGSGTLPGGNPPYNLGRTATHEIGHWLGLPHTFDNGCSDPGDGIDDTPYEAEATFGCPTGQDSCPDREGLDPIQNYMDYTDDGCMSEFSPQQGARMHDAWYNIRIPSSQ</sequence>
<protein>
    <submittedName>
        <fullName evidence="1">Uncharacterized protein</fullName>
    </submittedName>
</protein>
<keyword evidence="2" id="KW-1185">Reference proteome</keyword>
<evidence type="ECO:0000313" key="2">
    <source>
        <dbReference type="Proteomes" id="UP001163324"/>
    </source>
</evidence>
<dbReference type="EMBL" id="CM047947">
    <property type="protein sequence ID" value="KAI9896939.1"/>
    <property type="molecule type" value="Genomic_DNA"/>
</dbReference>
<evidence type="ECO:0000313" key="1">
    <source>
        <dbReference type="EMBL" id="KAI9896939.1"/>
    </source>
</evidence>
<gene>
    <name evidence="1" type="ORF">N3K66_007961</name>
</gene>
<name>A0ACC0UTV5_9HYPO</name>